<feature type="transmembrane region" description="Helical" evidence="5">
    <location>
        <begin position="203"/>
        <end position="220"/>
    </location>
</feature>
<protein>
    <recommendedName>
        <fullName evidence="8">UbiA prenyltransferase</fullName>
    </recommendedName>
</protein>
<dbReference type="EMBL" id="MU006098">
    <property type="protein sequence ID" value="KAF2837803.1"/>
    <property type="molecule type" value="Genomic_DNA"/>
</dbReference>
<evidence type="ECO:0000256" key="5">
    <source>
        <dbReference type="SAM" id="Phobius"/>
    </source>
</evidence>
<dbReference type="GO" id="GO:0016020">
    <property type="term" value="C:membrane"/>
    <property type="evidence" value="ECO:0007669"/>
    <property type="project" value="UniProtKB-SubCell"/>
</dbReference>
<keyword evidence="2 5" id="KW-0812">Transmembrane</keyword>
<dbReference type="AlphaFoldDB" id="A0A9P4S814"/>
<sequence>MMASGEPIQTDLFPQVKSNSSTDSWIRSLLYDAKTVWFIIENYQNIILVWTFLSGVGAFAGPALSNREACNIHHLATHIPLSLLWMIFTALVFAISNQRSPSSIIEDKINKPQRPLPSGRITEHGMRRLLCYLIPVTYILTLFIGGSNIFLLSVVTSWLYNELGAGDENFYSRQILNGVGLIGWHAGSVLVASGVGTEFHTKGIQWIFLLGAAVTFTIAIQDYKDMEGDIAVGKVTNPIVWGMTPSKIFCAVMMVTWAFIACWFWNVDLLVLAIYMVISLVQGIRVVVVQGKRAEALSLELWYVWLLMLCILPISTRF</sequence>
<evidence type="ECO:0008006" key="8">
    <source>
        <dbReference type="Google" id="ProtNLM"/>
    </source>
</evidence>
<evidence type="ECO:0000256" key="1">
    <source>
        <dbReference type="ARBA" id="ARBA00004141"/>
    </source>
</evidence>
<dbReference type="Pfam" id="PF01040">
    <property type="entry name" value="UbiA"/>
    <property type="match status" value="1"/>
</dbReference>
<comment type="caution">
    <text evidence="6">The sequence shown here is derived from an EMBL/GenBank/DDBJ whole genome shotgun (WGS) entry which is preliminary data.</text>
</comment>
<dbReference type="GO" id="GO:0016765">
    <property type="term" value="F:transferase activity, transferring alkyl or aryl (other than methyl) groups"/>
    <property type="evidence" value="ECO:0007669"/>
    <property type="project" value="InterPro"/>
</dbReference>
<proteinExistence type="predicted"/>
<evidence type="ECO:0000256" key="4">
    <source>
        <dbReference type="ARBA" id="ARBA00023136"/>
    </source>
</evidence>
<dbReference type="InterPro" id="IPR000537">
    <property type="entry name" value="UbiA_prenyltransferase"/>
</dbReference>
<keyword evidence="4 5" id="KW-0472">Membrane</keyword>
<dbReference type="OrthoDB" id="434972at2759"/>
<evidence type="ECO:0000313" key="6">
    <source>
        <dbReference type="EMBL" id="KAF2837803.1"/>
    </source>
</evidence>
<feature type="transmembrane region" description="Helical" evidence="5">
    <location>
        <begin position="129"/>
        <end position="160"/>
    </location>
</feature>
<dbReference type="CDD" id="cd13965">
    <property type="entry name" value="PT_UbiA_3"/>
    <property type="match status" value="1"/>
</dbReference>
<evidence type="ECO:0000256" key="3">
    <source>
        <dbReference type="ARBA" id="ARBA00022989"/>
    </source>
</evidence>
<feature type="transmembrane region" description="Helical" evidence="5">
    <location>
        <begin position="248"/>
        <end position="266"/>
    </location>
</feature>
<organism evidence="6 7">
    <name type="scientific">Patellaria atrata CBS 101060</name>
    <dbReference type="NCBI Taxonomy" id="1346257"/>
    <lineage>
        <taxon>Eukaryota</taxon>
        <taxon>Fungi</taxon>
        <taxon>Dikarya</taxon>
        <taxon>Ascomycota</taxon>
        <taxon>Pezizomycotina</taxon>
        <taxon>Dothideomycetes</taxon>
        <taxon>Dothideomycetes incertae sedis</taxon>
        <taxon>Patellariales</taxon>
        <taxon>Patellariaceae</taxon>
        <taxon>Patellaria</taxon>
    </lineage>
</organism>
<accession>A0A9P4S814</accession>
<comment type="subcellular location">
    <subcellularLocation>
        <location evidence="1">Membrane</location>
        <topology evidence="1">Multi-pass membrane protein</topology>
    </subcellularLocation>
</comment>
<feature type="transmembrane region" description="Helical" evidence="5">
    <location>
        <begin position="46"/>
        <end position="64"/>
    </location>
</feature>
<keyword evidence="7" id="KW-1185">Reference proteome</keyword>
<reference evidence="6" key="1">
    <citation type="journal article" date="2020" name="Stud. Mycol.">
        <title>101 Dothideomycetes genomes: a test case for predicting lifestyles and emergence of pathogens.</title>
        <authorList>
            <person name="Haridas S."/>
            <person name="Albert R."/>
            <person name="Binder M."/>
            <person name="Bloem J."/>
            <person name="Labutti K."/>
            <person name="Salamov A."/>
            <person name="Andreopoulos B."/>
            <person name="Baker S."/>
            <person name="Barry K."/>
            <person name="Bills G."/>
            <person name="Bluhm B."/>
            <person name="Cannon C."/>
            <person name="Castanera R."/>
            <person name="Culley D."/>
            <person name="Daum C."/>
            <person name="Ezra D."/>
            <person name="Gonzalez J."/>
            <person name="Henrissat B."/>
            <person name="Kuo A."/>
            <person name="Liang C."/>
            <person name="Lipzen A."/>
            <person name="Lutzoni F."/>
            <person name="Magnuson J."/>
            <person name="Mondo S."/>
            <person name="Nolan M."/>
            <person name="Ohm R."/>
            <person name="Pangilinan J."/>
            <person name="Park H.-J."/>
            <person name="Ramirez L."/>
            <person name="Alfaro M."/>
            <person name="Sun H."/>
            <person name="Tritt A."/>
            <person name="Yoshinaga Y."/>
            <person name="Zwiers L.-H."/>
            <person name="Turgeon B."/>
            <person name="Goodwin S."/>
            <person name="Spatafora J."/>
            <person name="Crous P."/>
            <person name="Grigoriev I."/>
        </authorList>
    </citation>
    <scope>NUCLEOTIDE SEQUENCE</scope>
    <source>
        <strain evidence="6">CBS 101060</strain>
    </source>
</reference>
<evidence type="ECO:0000256" key="2">
    <source>
        <dbReference type="ARBA" id="ARBA00022692"/>
    </source>
</evidence>
<feature type="transmembrane region" description="Helical" evidence="5">
    <location>
        <begin position="296"/>
        <end position="315"/>
    </location>
</feature>
<evidence type="ECO:0000313" key="7">
    <source>
        <dbReference type="Proteomes" id="UP000799429"/>
    </source>
</evidence>
<gene>
    <name evidence="6" type="ORF">M501DRAFT_139986</name>
</gene>
<keyword evidence="3 5" id="KW-1133">Transmembrane helix</keyword>
<dbReference type="Proteomes" id="UP000799429">
    <property type="component" value="Unassembled WGS sequence"/>
</dbReference>
<feature type="transmembrane region" description="Helical" evidence="5">
    <location>
        <begin position="272"/>
        <end position="289"/>
    </location>
</feature>
<dbReference type="PANTHER" id="PTHR42723:SF1">
    <property type="entry name" value="CHLOROPHYLL SYNTHASE, CHLOROPLASTIC"/>
    <property type="match status" value="1"/>
</dbReference>
<feature type="transmembrane region" description="Helical" evidence="5">
    <location>
        <begin position="76"/>
        <end position="95"/>
    </location>
</feature>
<dbReference type="PANTHER" id="PTHR42723">
    <property type="entry name" value="CHLOROPHYLL SYNTHASE"/>
    <property type="match status" value="1"/>
</dbReference>
<dbReference type="InterPro" id="IPR050475">
    <property type="entry name" value="Prenyltransferase_related"/>
</dbReference>
<name>A0A9P4S814_9PEZI</name>